<dbReference type="Pfam" id="PF02311">
    <property type="entry name" value="AraC_binding"/>
    <property type="match status" value="1"/>
</dbReference>
<keyword evidence="4" id="KW-0804">Transcription</keyword>
<reference evidence="6 7" key="1">
    <citation type="submission" date="2020-08" db="EMBL/GenBank/DDBJ databases">
        <title>Genomic Encyclopedia of Type Strains, Phase IV (KMG-IV): sequencing the most valuable type-strain genomes for metagenomic binning, comparative biology and taxonomic classification.</title>
        <authorList>
            <person name="Goeker M."/>
        </authorList>
    </citation>
    <scope>NUCLEOTIDE SEQUENCE [LARGE SCALE GENOMIC DNA]</scope>
    <source>
        <strain evidence="6 7">DSM 25966</strain>
    </source>
</reference>
<keyword evidence="1" id="KW-0805">Transcription regulation</keyword>
<evidence type="ECO:0000313" key="6">
    <source>
        <dbReference type="EMBL" id="MBB3929542.1"/>
    </source>
</evidence>
<protein>
    <submittedName>
        <fullName evidence="6">AraC-like DNA-binding protein</fullName>
    </submittedName>
</protein>
<dbReference type="Proteomes" id="UP000553963">
    <property type="component" value="Unassembled WGS sequence"/>
</dbReference>
<keyword evidence="7" id="KW-1185">Reference proteome</keyword>
<evidence type="ECO:0000259" key="5">
    <source>
        <dbReference type="PROSITE" id="PS01124"/>
    </source>
</evidence>
<dbReference type="RefSeq" id="WP_183397188.1">
    <property type="nucleotide sequence ID" value="NZ_JACIDS010000001.1"/>
</dbReference>
<dbReference type="InterPro" id="IPR020449">
    <property type="entry name" value="Tscrpt_reg_AraC-type_HTH"/>
</dbReference>
<evidence type="ECO:0000256" key="1">
    <source>
        <dbReference type="ARBA" id="ARBA00023015"/>
    </source>
</evidence>
<accession>A0A840AJ00</accession>
<evidence type="ECO:0000313" key="7">
    <source>
        <dbReference type="Proteomes" id="UP000553963"/>
    </source>
</evidence>
<organism evidence="6 7">
    <name type="scientific">Kaistia hirudinis</name>
    <dbReference type="NCBI Taxonomy" id="1293440"/>
    <lineage>
        <taxon>Bacteria</taxon>
        <taxon>Pseudomonadati</taxon>
        <taxon>Pseudomonadota</taxon>
        <taxon>Alphaproteobacteria</taxon>
        <taxon>Hyphomicrobiales</taxon>
        <taxon>Kaistiaceae</taxon>
        <taxon>Kaistia</taxon>
    </lineage>
</organism>
<dbReference type="EMBL" id="JACIDS010000001">
    <property type="protein sequence ID" value="MBB3929542.1"/>
    <property type="molecule type" value="Genomic_DNA"/>
</dbReference>
<comment type="caution">
    <text evidence="6">The sequence shown here is derived from an EMBL/GenBank/DDBJ whole genome shotgun (WGS) entry which is preliminary data.</text>
</comment>
<dbReference type="InterPro" id="IPR003313">
    <property type="entry name" value="AraC-bd"/>
</dbReference>
<evidence type="ECO:0000256" key="4">
    <source>
        <dbReference type="ARBA" id="ARBA00023163"/>
    </source>
</evidence>
<dbReference type="GO" id="GO:0043565">
    <property type="term" value="F:sequence-specific DNA binding"/>
    <property type="evidence" value="ECO:0007669"/>
    <property type="project" value="InterPro"/>
</dbReference>
<feature type="domain" description="HTH araC/xylS-type" evidence="5">
    <location>
        <begin position="187"/>
        <end position="286"/>
    </location>
</feature>
<dbReference type="Gene3D" id="1.10.10.60">
    <property type="entry name" value="Homeodomain-like"/>
    <property type="match status" value="2"/>
</dbReference>
<evidence type="ECO:0000256" key="3">
    <source>
        <dbReference type="ARBA" id="ARBA00023159"/>
    </source>
</evidence>
<dbReference type="InterPro" id="IPR050204">
    <property type="entry name" value="AraC_XylS_family_regulators"/>
</dbReference>
<gene>
    <name evidence="6" type="ORF">GGR25_000561</name>
</gene>
<dbReference type="PROSITE" id="PS01124">
    <property type="entry name" value="HTH_ARAC_FAMILY_2"/>
    <property type="match status" value="1"/>
</dbReference>
<dbReference type="SUPFAM" id="SSF51215">
    <property type="entry name" value="Regulatory protein AraC"/>
    <property type="match status" value="1"/>
</dbReference>
<dbReference type="PROSITE" id="PS00041">
    <property type="entry name" value="HTH_ARAC_FAMILY_1"/>
    <property type="match status" value="1"/>
</dbReference>
<evidence type="ECO:0000256" key="2">
    <source>
        <dbReference type="ARBA" id="ARBA00023125"/>
    </source>
</evidence>
<dbReference type="PRINTS" id="PR00032">
    <property type="entry name" value="HTHARAC"/>
</dbReference>
<name>A0A840AJ00_9HYPH</name>
<dbReference type="GO" id="GO:0003700">
    <property type="term" value="F:DNA-binding transcription factor activity"/>
    <property type="evidence" value="ECO:0007669"/>
    <property type="project" value="InterPro"/>
</dbReference>
<dbReference type="Pfam" id="PF12833">
    <property type="entry name" value="HTH_18"/>
    <property type="match status" value="1"/>
</dbReference>
<sequence length="299" mass="33255">MGNSVLERLARHASVMKTLSLPRGRHRLHAMPTSCGYEISSDGYDWDGLKRGQTAFTVLQHTVAGAGHLRYERRRYRVKAGETMLVIVPHNHRYWVEAGGRWEYFWISMYGQEALRIHRTILAATGPVLQLRPETTEQLARCALRYIEGEGETPGAASAIAYEAAMALFDDVFGSHPASEGDETIHRRVVQHILAHLDKPLTVADLADFAGFSRAHFTRIFTENEGVPPAEFVAQERMRRAATLLVSDATISVKDAASLVGFDDPNYFAKAFRRVYGTSPTEFRTTGMYASAKPEPGSG</sequence>
<keyword evidence="3" id="KW-0010">Activator</keyword>
<dbReference type="InterPro" id="IPR018060">
    <property type="entry name" value="HTH_AraC"/>
</dbReference>
<dbReference type="InterPro" id="IPR009057">
    <property type="entry name" value="Homeodomain-like_sf"/>
</dbReference>
<dbReference type="InterPro" id="IPR018062">
    <property type="entry name" value="HTH_AraC-typ_CS"/>
</dbReference>
<dbReference type="SUPFAM" id="SSF46689">
    <property type="entry name" value="Homeodomain-like"/>
    <property type="match status" value="2"/>
</dbReference>
<dbReference type="PANTHER" id="PTHR46796">
    <property type="entry name" value="HTH-TYPE TRANSCRIPTIONAL ACTIVATOR RHAS-RELATED"/>
    <property type="match status" value="1"/>
</dbReference>
<keyword evidence="2 6" id="KW-0238">DNA-binding</keyword>
<proteinExistence type="predicted"/>
<dbReference type="SMART" id="SM00342">
    <property type="entry name" value="HTH_ARAC"/>
    <property type="match status" value="1"/>
</dbReference>
<dbReference type="AlphaFoldDB" id="A0A840AJ00"/>
<dbReference type="InterPro" id="IPR037923">
    <property type="entry name" value="HTH-like"/>
</dbReference>